<dbReference type="RefSeq" id="WP_072284506.1">
    <property type="nucleotide sequence ID" value="NZ_CP015519.1"/>
</dbReference>
<proteinExistence type="predicted"/>
<name>A0A1L3GRA4_9BACT</name>
<dbReference type="InterPro" id="IPR049381">
    <property type="entry name" value="UbiD-like_C"/>
</dbReference>
<dbReference type="PANTHER" id="PTHR30108">
    <property type="entry name" value="3-OCTAPRENYL-4-HYDROXYBENZOATE CARBOXY-LYASE-RELATED"/>
    <property type="match status" value="1"/>
</dbReference>
<dbReference type="GO" id="GO:0006744">
    <property type="term" value="P:ubiquinone biosynthetic process"/>
    <property type="evidence" value="ECO:0007669"/>
    <property type="project" value="TreeGrafter"/>
</dbReference>
<feature type="domain" description="3-octaprenyl-4-hydroxybenzoate carboxy-lyase-like C-terminal" evidence="3">
    <location>
        <begin position="323"/>
        <end position="420"/>
    </location>
</feature>
<reference evidence="4 5" key="1">
    <citation type="journal article" date="2017" name="Genome Announc.">
        <title>Complete Genome Sequences of Two Acetylene-Fermenting Pelobacter acetylenicus Strains.</title>
        <authorList>
            <person name="Sutton J.M."/>
            <person name="Baesman S.M."/>
            <person name="Fierst J.L."/>
            <person name="Poret-Peterson A.T."/>
            <person name="Oremland R.S."/>
            <person name="Dunlap D.S."/>
            <person name="Akob D.M."/>
        </authorList>
    </citation>
    <scope>NUCLEOTIDE SEQUENCE [LARGE SCALE GENOMIC DNA]</scope>
    <source>
        <strain evidence="4 5">SFB93</strain>
    </source>
</reference>
<evidence type="ECO:0000259" key="3">
    <source>
        <dbReference type="Pfam" id="PF20696"/>
    </source>
</evidence>
<dbReference type="SUPFAM" id="SSF143968">
    <property type="entry name" value="UbiD C-terminal domain-like"/>
    <property type="match status" value="1"/>
</dbReference>
<accession>A0A1L3GRA4</accession>
<dbReference type="AlphaFoldDB" id="A0A1L3GRA4"/>
<feature type="domain" description="3-octaprenyl-4-hydroxybenzoate carboxy-lyase-like N-terminal" evidence="2">
    <location>
        <begin position="13"/>
        <end position="88"/>
    </location>
</feature>
<dbReference type="STRING" id="1842532.A7E78_11870"/>
<dbReference type="NCBIfam" id="TIGR00148">
    <property type="entry name" value="UbiD family decarboxylase"/>
    <property type="match status" value="1"/>
</dbReference>
<gene>
    <name evidence="4" type="ORF">A7E78_11870</name>
</gene>
<feature type="domain" description="3-octaprenyl-4-hydroxybenzoate carboxy-lyase-like Rift-related" evidence="1">
    <location>
        <begin position="123"/>
        <end position="317"/>
    </location>
</feature>
<evidence type="ECO:0008006" key="6">
    <source>
        <dbReference type="Google" id="ProtNLM"/>
    </source>
</evidence>
<dbReference type="OrthoDB" id="9809841at2"/>
<protein>
    <recommendedName>
        <fullName evidence="6">Menaquinone biosynthesis decarboxylase</fullName>
    </recommendedName>
</protein>
<dbReference type="Gene3D" id="3.40.1670.10">
    <property type="entry name" value="UbiD C-terminal domain-like"/>
    <property type="match status" value="1"/>
</dbReference>
<evidence type="ECO:0000259" key="1">
    <source>
        <dbReference type="Pfam" id="PF01977"/>
    </source>
</evidence>
<evidence type="ECO:0000313" key="4">
    <source>
        <dbReference type="EMBL" id="APG28479.1"/>
    </source>
</evidence>
<dbReference type="EMBL" id="CP015519">
    <property type="protein sequence ID" value="APG28479.1"/>
    <property type="molecule type" value="Genomic_DNA"/>
</dbReference>
<dbReference type="Pfam" id="PF20696">
    <property type="entry name" value="UbiD_C"/>
    <property type="match status" value="1"/>
</dbReference>
<evidence type="ECO:0000313" key="5">
    <source>
        <dbReference type="Proteomes" id="UP000182517"/>
    </source>
</evidence>
<dbReference type="Pfam" id="PF20695">
    <property type="entry name" value="UbiD_N"/>
    <property type="match status" value="1"/>
</dbReference>
<dbReference type="Pfam" id="PF01977">
    <property type="entry name" value="UbiD"/>
    <property type="match status" value="1"/>
</dbReference>
<dbReference type="InterPro" id="IPR048304">
    <property type="entry name" value="UbiD_Rift_dom"/>
</dbReference>
<sequence length="458" mass="50644">MIPQQVTDLRDFLDLLEARDELCRIVPEVDPHLEIAAITDRVCKGAAGRRALWFEQVRGHRSPVLTNLFGSLQRAAWAVGLEEIDHLRTSLLSELARHSDASAADRLCRLLSEPAWQPQIVANGLCQDRVMESPDLRQLPALQCWPGDGGRFLTQPLVFTRDPETGRDNCGMYRVQLFGRDEATLRWRPGSGGARHQDAWAERGEAMPVAIALGGDPAAIYASSVPLPEGADELALAGWLRRRPLVMTSCLTNELAVPVAAEFVIEGMVEPGASRLEGPFGNHRGGYDPVAPASLLRVTAITHRRNPLFPATITGPPPMESGYLAKLSERLLLALLQIDFSQIVDINMPMETIFHGVALLAVRRQRDGDIAELARSLWGRKPFNQAKLLLFVDEQTDVQDARGCFWRAINRVDARRDLLHDGPRLAIDATRLAGNSLAPDPAVNALLDRRWSEYGLDL</sequence>
<evidence type="ECO:0000259" key="2">
    <source>
        <dbReference type="Pfam" id="PF20695"/>
    </source>
</evidence>
<dbReference type="InterPro" id="IPR049383">
    <property type="entry name" value="UbiD-like_N"/>
</dbReference>
<dbReference type="Proteomes" id="UP000182517">
    <property type="component" value="Chromosome"/>
</dbReference>
<keyword evidence="5" id="KW-1185">Reference proteome</keyword>
<dbReference type="PANTHER" id="PTHR30108:SF17">
    <property type="entry name" value="FERULIC ACID DECARBOXYLASE 1"/>
    <property type="match status" value="1"/>
</dbReference>
<dbReference type="GO" id="GO:0008694">
    <property type="term" value="F:4-hydroxy-3-polyprenylbenzoate decarboxylase activity"/>
    <property type="evidence" value="ECO:0007669"/>
    <property type="project" value="TreeGrafter"/>
</dbReference>
<dbReference type="InterPro" id="IPR002830">
    <property type="entry name" value="UbiD"/>
</dbReference>
<dbReference type="KEGG" id="pef:A7E78_11870"/>
<organism evidence="4 5">
    <name type="scientific">Syntrophotalea acetylenivorans</name>
    <dbReference type="NCBI Taxonomy" id="1842532"/>
    <lineage>
        <taxon>Bacteria</taxon>
        <taxon>Pseudomonadati</taxon>
        <taxon>Thermodesulfobacteriota</taxon>
        <taxon>Desulfuromonadia</taxon>
        <taxon>Desulfuromonadales</taxon>
        <taxon>Syntrophotaleaceae</taxon>
        <taxon>Syntrophotalea</taxon>
    </lineage>
</organism>
<dbReference type="GO" id="GO:0005829">
    <property type="term" value="C:cytosol"/>
    <property type="evidence" value="ECO:0007669"/>
    <property type="project" value="TreeGrafter"/>
</dbReference>
<dbReference type="SUPFAM" id="SSF50475">
    <property type="entry name" value="FMN-binding split barrel"/>
    <property type="match status" value="1"/>
</dbReference>